<name>A0ABU8X802_9BURK</name>
<dbReference type="CDD" id="cd05466">
    <property type="entry name" value="PBP2_LTTR_substrate"/>
    <property type="match status" value="1"/>
</dbReference>
<keyword evidence="3" id="KW-0238">DNA-binding</keyword>
<organism evidence="6 7">
    <name type="scientific">Variovorax robiniae</name>
    <dbReference type="NCBI Taxonomy" id="1836199"/>
    <lineage>
        <taxon>Bacteria</taxon>
        <taxon>Pseudomonadati</taxon>
        <taxon>Pseudomonadota</taxon>
        <taxon>Betaproteobacteria</taxon>
        <taxon>Burkholderiales</taxon>
        <taxon>Comamonadaceae</taxon>
        <taxon>Variovorax</taxon>
    </lineage>
</organism>
<dbReference type="Pfam" id="PF03466">
    <property type="entry name" value="LysR_substrate"/>
    <property type="match status" value="1"/>
</dbReference>
<comment type="similarity">
    <text evidence="1">Belongs to the LysR transcriptional regulatory family.</text>
</comment>
<dbReference type="RefSeq" id="WP_340335865.1">
    <property type="nucleotide sequence ID" value="NZ_JBBKZS010000005.1"/>
</dbReference>
<dbReference type="Gene3D" id="3.40.190.290">
    <property type="match status" value="1"/>
</dbReference>
<dbReference type="PROSITE" id="PS50931">
    <property type="entry name" value="HTH_LYSR"/>
    <property type="match status" value="1"/>
</dbReference>
<feature type="domain" description="HTH lysR-type" evidence="5">
    <location>
        <begin position="4"/>
        <end position="61"/>
    </location>
</feature>
<dbReference type="SUPFAM" id="SSF46785">
    <property type="entry name" value="Winged helix' DNA-binding domain"/>
    <property type="match status" value="1"/>
</dbReference>
<evidence type="ECO:0000256" key="1">
    <source>
        <dbReference type="ARBA" id="ARBA00009437"/>
    </source>
</evidence>
<dbReference type="InterPro" id="IPR036390">
    <property type="entry name" value="WH_DNA-bd_sf"/>
</dbReference>
<dbReference type="PANTHER" id="PTHR30419">
    <property type="entry name" value="HTH-TYPE TRANSCRIPTIONAL REGULATOR YBHD"/>
    <property type="match status" value="1"/>
</dbReference>
<sequence length="304" mass="33510">MRFILSRHLAHFNAVYDAGSLRAAASEVGLSQAALSKSLQQFEHLAGLQLFDRTTKGLMPTAWAHVLRQRARVLARELDITQWELDAVTHRLKGHLKVCVGPVWNEAFLPEILPAFLRLQPGIRVNVSVGSCADALNQIREGSLDIYLGVLPTTMDDELLQALPMLDMSLGFFARESHPVLRKRALTLQDMREYPWIGFSLNDRLVQLIDHDMGLNGEHAPGLELSVPTASALGEVVVHGDHLAVVSDAMAPVLAAKGVVRVPLQDVFSRYSTGMVCRGSLLEFAPAREFRDVCQRVVSPRAPA</sequence>
<evidence type="ECO:0000256" key="4">
    <source>
        <dbReference type="ARBA" id="ARBA00023163"/>
    </source>
</evidence>
<dbReference type="InterPro" id="IPR050950">
    <property type="entry name" value="HTH-type_LysR_regulators"/>
</dbReference>
<evidence type="ECO:0000256" key="2">
    <source>
        <dbReference type="ARBA" id="ARBA00023015"/>
    </source>
</evidence>
<gene>
    <name evidence="6" type="ORF">WKW79_14490</name>
</gene>
<keyword evidence="2" id="KW-0805">Transcription regulation</keyword>
<dbReference type="SUPFAM" id="SSF53850">
    <property type="entry name" value="Periplasmic binding protein-like II"/>
    <property type="match status" value="1"/>
</dbReference>
<comment type="caution">
    <text evidence="6">The sequence shown here is derived from an EMBL/GenBank/DDBJ whole genome shotgun (WGS) entry which is preliminary data.</text>
</comment>
<keyword evidence="7" id="KW-1185">Reference proteome</keyword>
<evidence type="ECO:0000256" key="3">
    <source>
        <dbReference type="ARBA" id="ARBA00023125"/>
    </source>
</evidence>
<protein>
    <submittedName>
        <fullName evidence="6">LysR family transcriptional regulator</fullName>
    </submittedName>
</protein>
<dbReference type="InterPro" id="IPR005119">
    <property type="entry name" value="LysR_subst-bd"/>
</dbReference>
<evidence type="ECO:0000259" key="5">
    <source>
        <dbReference type="PROSITE" id="PS50931"/>
    </source>
</evidence>
<keyword evidence="4" id="KW-0804">Transcription</keyword>
<dbReference type="EMBL" id="JBBKZS010000005">
    <property type="protein sequence ID" value="MEJ8855789.1"/>
    <property type="molecule type" value="Genomic_DNA"/>
</dbReference>
<evidence type="ECO:0000313" key="7">
    <source>
        <dbReference type="Proteomes" id="UP001367030"/>
    </source>
</evidence>
<dbReference type="InterPro" id="IPR036388">
    <property type="entry name" value="WH-like_DNA-bd_sf"/>
</dbReference>
<evidence type="ECO:0000313" key="6">
    <source>
        <dbReference type="EMBL" id="MEJ8855789.1"/>
    </source>
</evidence>
<dbReference type="Gene3D" id="1.10.10.10">
    <property type="entry name" value="Winged helix-like DNA-binding domain superfamily/Winged helix DNA-binding domain"/>
    <property type="match status" value="1"/>
</dbReference>
<accession>A0ABU8X802</accession>
<dbReference type="InterPro" id="IPR000847">
    <property type="entry name" value="LysR_HTH_N"/>
</dbReference>
<dbReference type="Pfam" id="PF00126">
    <property type="entry name" value="HTH_1"/>
    <property type="match status" value="1"/>
</dbReference>
<dbReference type="Proteomes" id="UP001367030">
    <property type="component" value="Unassembled WGS sequence"/>
</dbReference>
<dbReference type="PANTHER" id="PTHR30419:SF8">
    <property type="entry name" value="NITROGEN ASSIMILATION TRANSCRIPTIONAL ACTIVATOR-RELATED"/>
    <property type="match status" value="1"/>
</dbReference>
<reference evidence="6 7" key="1">
    <citation type="submission" date="2024-03" db="EMBL/GenBank/DDBJ databases">
        <title>Novel species of the genus Variovorax.</title>
        <authorList>
            <person name="Liu Q."/>
            <person name="Xin Y.-H."/>
        </authorList>
    </citation>
    <scope>NUCLEOTIDE SEQUENCE [LARGE SCALE GENOMIC DNA]</scope>
    <source>
        <strain evidence="6 7">KACC 18901</strain>
    </source>
</reference>
<proteinExistence type="inferred from homology"/>